<sequence length="443" mass="48887">MSRLAISDLDQMARFLIGTIPVIGHVTPAIPIARQLIQQGHEVCWYTGKAFQAKVEATGATYLPMCQANDYSDPANVSEEIAAYRSQLSGLKQLQFDLKYAFIESAVGQLADLTEILKTFPADVILADSLFLGAAWLHEKGGPVWAQFGSTIFFAQSPDVPPVGLGWQPSSAWFSRWRNRVLNKLLQTFVFREVAVYAAETREKVGLSTPMPPVFDVVSPYLYLSNTVPSFEYPRRDLPPQFHFVGPARPVPSNQSPPEILTQLPTDRPIVHVTQGTASTNPEDLLVPTLQALAEEKVFVIATTGNRPIEDLALDPLPRNAHVEKFIPHAELLPHIDLMITNGGFNGVHSALARGIPLITAGKTEEKPEVCARVAWSGVGLNLKTQTPKPAQIRQAVQEILQNPQYRDRAKAMQAEIAQYDFVSRSVDLLEELARTQAPVVRS</sequence>
<dbReference type="GO" id="GO:0008194">
    <property type="term" value="F:UDP-glycosyltransferase activity"/>
    <property type="evidence" value="ECO:0007669"/>
    <property type="project" value="InterPro"/>
</dbReference>
<gene>
    <name evidence="2" type="ORF">IQ266_03965</name>
</gene>
<dbReference type="RefSeq" id="WP_264323740.1">
    <property type="nucleotide sequence ID" value="NZ_JADEXQ010000009.1"/>
</dbReference>
<dbReference type="GO" id="GO:0017000">
    <property type="term" value="P:antibiotic biosynthetic process"/>
    <property type="evidence" value="ECO:0007669"/>
    <property type="project" value="UniProtKB-ARBA"/>
</dbReference>
<keyword evidence="3" id="KW-1185">Reference proteome</keyword>
<dbReference type="SUPFAM" id="SSF53756">
    <property type="entry name" value="UDP-Glycosyltransferase/glycogen phosphorylase"/>
    <property type="match status" value="1"/>
</dbReference>
<reference evidence="2" key="1">
    <citation type="submission" date="2020-10" db="EMBL/GenBank/DDBJ databases">
        <authorList>
            <person name="Castelo-Branco R."/>
            <person name="Eusebio N."/>
            <person name="Adriana R."/>
            <person name="Vieira A."/>
            <person name="Brugerolle De Fraissinette N."/>
            <person name="Rezende De Castro R."/>
            <person name="Schneider M.P."/>
            <person name="Vasconcelos V."/>
            <person name="Leao P.N."/>
        </authorList>
    </citation>
    <scope>NUCLEOTIDE SEQUENCE</scope>
    <source>
        <strain evidence="2">LEGE 11480</strain>
    </source>
</reference>
<evidence type="ECO:0000313" key="3">
    <source>
        <dbReference type="Proteomes" id="UP000625316"/>
    </source>
</evidence>
<accession>A0A928VJR5</accession>
<name>A0A928VJR5_9CYAN</name>
<dbReference type="EMBL" id="JADEXQ010000009">
    <property type="protein sequence ID" value="MBE9028917.1"/>
    <property type="molecule type" value="Genomic_DNA"/>
</dbReference>
<dbReference type="PANTHER" id="PTHR48050:SF13">
    <property type="entry name" value="STEROL 3-BETA-GLUCOSYLTRANSFERASE UGT80A2"/>
    <property type="match status" value="1"/>
</dbReference>
<dbReference type="InterPro" id="IPR002213">
    <property type="entry name" value="UDP_glucos_trans"/>
</dbReference>
<keyword evidence="2" id="KW-0808">Transferase</keyword>
<dbReference type="GO" id="GO:0016758">
    <property type="term" value="F:hexosyltransferase activity"/>
    <property type="evidence" value="ECO:0007669"/>
    <property type="project" value="UniProtKB-ARBA"/>
</dbReference>
<protein>
    <submittedName>
        <fullName evidence="2">Glycosyl transferase</fullName>
    </submittedName>
</protein>
<proteinExistence type="predicted"/>
<dbReference type="Pfam" id="PF06722">
    <property type="entry name" value="EryCIII-like_C"/>
    <property type="match status" value="1"/>
</dbReference>
<organism evidence="2 3">
    <name type="scientific">Romeriopsis navalis LEGE 11480</name>
    <dbReference type="NCBI Taxonomy" id="2777977"/>
    <lineage>
        <taxon>Bacteria</taxon>
        <taxon>Bacillati</taxon>
        <taxon>Cyanobacteriota</taxon>
        <taxon>Cyanophyceae</taxon>
        <taxon>Leptolyngbyales</taxon>
        <taxon>Leptolyngbyaceae</taxon>
        <taxon>Romeriopsis</taxon>
        <taxon>Romeriopsis navalis</taxon>
    </lineage>
</organism>
<evidence type="ECO:0000259" key="1">
    <source>
        <dbReference type="Pfam" id="PF06722"/>
    </source>
</evidence>
<dbReference type="InterPro" id="IPR050426">
    <property type="entry name" value="Glycosyltransferase_28"/>
</dbReference>
<comment type="caution">
    <text evidence="2">The sequence shown here is derived from an EMBL/GenBank/DDBJ whole genome shotgun (WGS) entry which is preliminary data.</text>
</comment>
<dbReference type="Gene3D" id="3.40.50.2000">
    <property type="entry name" value="Glycogen Phosphorylase B"/>
    <property type="match status" value="2"/>
</dbReference>
<feature type="domain" description="Erythromycin biosynthesis protein CIII-like C-terminal" evidence="1">
    <location>
        <begin position="294"/>
        <end position="418"/>
    </location>
</feature>
<dbReference type="Proteomes" id="UP000625316">
    <property type="component" value="Unassembled WGS sequence"/>
</dbReference>
<evidence type="ECO:0000313" key="2">
    <source>
        <dbReference type="EMBL" id="MBE9028917.1"/>
    </source>
</evidence>
<dbReference type="PANTHER" id="PTHR48050">
    <property type="entry name" value="STEROL 3-BETA-GLUCOSYLTRANSFERASE"/>
    <property type="match status" value="1"/>
</dbReference>
<dbReference type="InterPro" id="IPR010610">
    <property type="entry name" value="EryCIII-like_C"/>
</dbReference>
<dbReference type="FunFam" id="3.40.50.2000:FF:000072">
    <property type="entry name" value="Glycosyl transferase"/>
    <property type="match status" value="1"/>
</dbReference>
<dbReference type="AlphaFoldDB" id="A0A928VJR5"/>
<dbReference type="CDD" id="cd03784">
    <property type="entry name" value="GT1_Gtf-like"/>
    <property type="match status" value="1"/>
</dbReference>